<dbReference type="EMBL" id="JABWDY010024080">
    <property type="protein sequence ID" value="KAF5190516.1"/>
    <property type="molecule type" value="Genomic_DNA"/>
</dbReference>
<feature type="non-terminal residue" evidence="1">
    <location>
        <position position="153"/>
    </location>
</feature>
<comment type="caution">
    <text evidence="1">The sequence shown here is derived from an EMBL/GenBank/DDBJ whole genome shotgun (WGS) entry which is preliminary data.</text>
</comment>
<dbReference type="Proteomes" id="UP000554482">
    <property type="component" value="Unassembled WGS sequence"/>
</dbReference>
<keyword evidence="2" id="KW-1185">Reference proteome</keyword>
<reference evidence="1 2" key="1">
    <citation type="submission" date="2020-06" db="EMBL/GenBank/DDBJ databases">
        <title>Transcriptomic and genomic resources for Thalictrum thalictroides and T. hernandezii: Facilitating candidate gene discovery in an emerging model plant lineage.</title>
        <authorList>
            <person name="Arias T."/>
            <person name="Riano-Pachon D.M."/>
            <person name="Di Stilio V.S."/>
        </authorList>
    </citation>
    <scope>NUCLEOTIDE SEQUENCE [LARGE SCALE GENOMIC DNA]</scope>
    <source>
        <strain evidence="2">cv. WT478/WT964</strain>
        <tissue evidence="1">Leaves</tissue>
    </source>
</reference>
<proteinExistence type="predicted"/>
<dbReference type="AlphaFoldDB" id="A0A7J6VZG7"/>
<protein>
    <submittedName>
        <fullName evidence="1">Uncharacterized protein</fullName>
    </submittedName>
</protein>
<name>A0A7J6VZG7_THATH</name>
<gene>
    <name evidence="1" type="ORF">FRX31_019897</name>
</gene>
<evidence type="ECO:0000313" key="2">
    <source>
        <dbReference type="Proteomes" id="UP000554482"/>
    </source>
</evidence>
<sequence length="153" mass="17189">MEINDHKFRMWKEGKQKDRERWKKELTRSDLEGNLTLTKSRIEGVKALSESKVITDKTCLYQIPGFKVVREEVQLGCTEGTYKGKGTEDKEDVAMLTPERGRSIMLDKQGGGVEDLDGLTAMDFSPNPGKMITGKEIRSVDMTNATEGTRSKA</sequence>
<organism evidence="1 2">
    <name type="scientific">Thalictrum thalictroides</name>
    <name type="common">Rue-anemone</name>
    <name type="synonym">Anemone thalictroides</name>
    <dbReference type="NCBI Taxonomy" id="46969"/>
    <lineage>
        <taxon>Eukaryota</taxon>
        <taxon>Viridiplantae</taxon>
        <taxon>Streptophyta</taxon>
        <taxon>Embryophyta</taxon>
        <taxon>Tracheophyta</taxon>
        <taxon>Spermatophyta</taxon>
        <taxon>Magnoliopsida</taxon>
        <taxon>Ranunculales</taxon>
        <taxon>Ranunculaceae</taxon>
        <taxon>Thalictroideae</taxon>
        <taxon>Thalictrum</taxon>
    </lineage>
</organism>
<evidence type="ECO:0000313" key="1">
    <source>
        <dbReference type="EMBL" id="KAF5190516.1"/>
    </source>
</evidence>
<accession>A0A7J6VZG7</accession>